<accession>A0ABQ5IPG9</accession>
<feature type="signal peptide" evidence="1">
    <location>
        <begin position="1"/>
        <end position="17"/>
    </location>
</feature>
<name>A0ABQ5IPG9_9ASTR</name>
<feature type="chain" id="PRO_5047088422" description="Secreted protein" evidence="1">
    <location>
        <begin position="18"/>
        <end position="79"/>
    </location>
</feature>
<reference evidence="2" key="1">
    <citation type="journal article" date="2022" name="Int. J. Mol. Sci.">
        <title>Draft Genome of Tanacetum Coccineum: Genomic Comparison of Closely Related Tanacetum-Family Plants.</title>
        <authorList>
            <person name="Yamashiro T."/>
            <person name="Shiraishi A."/>
            <person name="Nakayama K."/>
            <person name="Satake H."/>
        </authorList>
    </citation>
    <scope>NUCLEOTIDE SEQUENCE</scope>
</reference>
<evidence type="ECO:0000313" key="3">
    <source>
        <dbReference type="Proteomes" id="UP001151760"/>
    </source>
</evidence>
<protein>
    <recommendedName>
        <fullName evidence="4">Secreted protein</fullName>
    </recommendedName>
</protein>
<keyword evidence="3" id="KW-1185">Reference proteome</keyword>
<reference evidence="2" key="2">
    <citation type="submission" date="2022-01" db="EMBL/GenBank/DDBJ databases">
        <authorList>
            <person name="Yamashiro T."/>
            <person name="Shiraishi A."/>
            <person name="Satake H."/>
            <person name="Nakayama K."/>
        </authorList>
    </citation>
    <scope>NUCLEOTIDE SEQUENCE</scope>
</reference>
<evidence type="ECO:0000256" key="1">
    <source>
        <dbReference type="SAM" id="SignalP"/>
    </source>
</evidence>
<proteinExistence type="predicted"/>
<gene>
    <name evidence="2" type="ORF">Tco_1111615</name>
</gene>
<dbReference type="Proteomes" id="UP001151760">
    <property type="component" value="Unassembled WGS sequence"/>
</dbReference>
<evidence type="ECO:0008006" key="4">
    <source>
        <dbReference type="Google" id="ProtNLM"/>
    </source>
</evidence>
<dbReference type="EMBL" id="BQNB010020948">
    <property type="protein sequence ID" value="GJU01277.1"/>
    <property type="molecule type" value="Genomic_DNA"/>
</dbReference>
<comment type="caution">
    <text evidence="2">The sequence shown here is derived from an EMBL/GenBank/DDBJ whole genome shotgun (WGS) entry which is preliminary data.</text>
</comment>
<organism evidence="2 3">
    <name type="scientific">Tanacetum coccineum</name>
    <dbReference type="NCBI Taxonomy" id="301880"/>
    <lineage>
        <taxon>Eukaryota</taxon>
        <taxon>Viridiplantae</taxon>
        <taxon>Streptophyta</taxon>
        <taxon>Embryophyta</taxon>
        <taxon>Tracheophyta</taxon>
        <taxon>Spermatophyta</taxon>
        <taxon>Magnoliopsida</taxon>
        <taxon>eudicotyledons</taxon>
        <taxon>Gunneridae</taxon>
        <taxon>Pentapetalae</taxon>
        <taxon>asterids</taxon>
        <taxon>campanulids</taxon>
        <taxon>Asterales</taxon>
        <taxon>Asteraceae</taxon>
        <taxon>Asteroideae</taxon>
        <taxon>Anthemideae</taxon>
        <taxon>Anthemidinae</taxon>
        <taxon>Tanacetum</taxon>
    </lineage>
</organism>
<sequence>MVEVMVRLVAVFEWVAAGCDDGDDEWLRGGDVAWHGEDSVVAAANNSGSDGEMDWRRRPKVGRKKPERRRIFLERREDV</sequence>
<evidence type="ECO:0000313" key="2">
    <source>
        <dbReference type="EMBL" id="GJU01277.1"/>
    </source>
</evidence>
<keyword evidence="1" id="KW-0732">Signal</keyword>